<dbReference type="SUPFAM" id="SSF81321">
    <property type="entry name" value="Family A G protein-coupled receptor-like"/>
    <property type="match status" value="1"/>
</dbReference>
<feature type="transmembrane region" description="Helical" evidence="10">
    <location>
        <begin position="288"/>
        <end position="311"/>
    </location>
</feature>
<dbReference type="GO" id="GO:0016493">
    <property type="term" value="F:C-C chemokine receptor activity"/>
    <property type="evidence" value="ECO:0007669"/>
    <property type="project" value="TreeGrafter"/>
</dbReference>
<keyword evidence="2" id="KW-1003">Cell membrane</keyword>
<dbReference type="GO" id="GO:0007204">
    <property type="term" value="P:positive regulation of cytosolic calcium ion concentration"/>
    <property type="evidence" value="ECO:0007669"/>
    <property type="project" value="TreeGrafter"/>
</dbReference>
<keyword evidence="5 9" id="KW-0297">G-protein coupled receptor</keyword>
<evidence type="ECO:0000256" key="7">
    <source>
        <dbReference type="ARBA" id="ARBA00023170"/>
    </source>
</evidence>
<name>A0AAV6HI02_9TELE</name>
<feature type="transmembrane region" description="Helical" evidence="10">
    <location>
        <begin position="249"/>
        <end position="268"/>
    </location>
</feature>
<keyword evidence="7 9" id="KW-0675">Receptor</keyword>
<keyword evidence="4 10" id="KW-1133">Transmembrane helix</keyword>
<dbReference type="AlphaFoldDB" id="A0AAV6HI02"/>
<dbReference type="GO" id="GO:0006955">
    <property type="term" value="P:immune response"/>
    <property type="evidence" value="ECO:0007669"/>
    <property type="project" value="TreeGrafter"/>
</dbReference>
<dbReference type="PANTHER" id="PTHR10489:SF730">
    <property type="entry name" value="CHEMOKINE XC RECEPTOR 1"/>
    <property type="match status" value="1"/>
</dbReference>
<feature type="transmembrane region" description="Helical" evidence="10">
    <location>
        <begin position="164"/>
        <end position="182"/>
    </location>
</feature>
<gene>
    <name evidence="12" type="ORF">AALO_G00010510</name>
</gene>
<sequence length="348" mass="39773">MPLRHAFSQDILYQKAFEMSGETNFSLSNTTLDVGDYPIELESPFDGHDGITGVCLLIVFVLSMVGNGLVVSALVCLEDLRRVSNLFFLCLASFDLLFTLTLPFWAVYFLYHWVFGDIACKLFTGAYFVGQYGSLMLLTAITLDRFCTVVLKGRYTAQPGRRLRYARVVCVATWVISVIMSLREVLISVHSSTNGTYSCEIEEVEDKFWTYMQIVFLFLLPLVIIVCCYSCIFRTVLSVPNMRGRYGTVVLLFSIVTAFFICWGPYNLVLYLFTVLDLSVWETNEHIYLAYVICRILAYSHCCINPLLYMLRPRFRSLFCRLAHCSENANKPISHSAIEKCVEMTLME</sequence>
<dbReference type="InterPro" id="IPR050119">
    <property type="entry name" value="CCR1-9-like"/>
</dbReference>
<evidence type="ECO:0000256" key="4">
    <source>
        <dbReference type="ARBA" id="ARBA00022989"/>
    </source>
</evidence>
<dbReference type="InterPro" id="IPR017452">
    <property type="entry name" value="GPCR_Rhodpsn_7TM"/>
</dbReference>
<dbReference type="Pfam" id="PF00001">
    <property type="entry name" value="7tm_1"/>
    <property type="match status" value="1"/>
</dbReference>
<keyword evidence="3 9" id="KW-0812">Transmembrane</keyword>
<evidence type="ECO:0000256" key="5">
    <source>
        <dbReference type="ARBA" id="ARBA00023040"/>
    </source>
</evidence>
<proteinExistence type="inferred from homology"/>
<evidence type="ECO:0000313" key="13">
    <source>
        <dbReference type="Proteomes" id="UP000823561"/>
    </source>
</evidence>
<reference evidence="12 13" key="1">
    <citation type="submission" date="2020-10" db="EMBL/GenBank/DDBJ databases">
        <title>Chromosome-scale genome assembly of the Allis shad, Alosa alosa.</title>
        <authorList>
            <person name="Margot Z."/>
            <person name="Christophe K."/>
            <person name="Cabau C."/>
            <person name="Louis A."/>
            <person name="Berthelot C."/>
            <person name="Parey E."/>
            <person name="Roest Crollius H."/>
            <person name="Montfort J."/>
            <person name="Robinson-Rechavi M."/>
            <person name="Bucao C."/>
            <person name="Bouchez O."/>
            <person name="Gislard M."/>
            <person name="Lluch J."/>
            <person name="Milhes M."/>
            <person name="Lampietro C."/>
            <person name="Lopez Roques C."/>
            <person name="Donnadieu C."/>
            <person name="Braasch I."/>
            <person name="Desvignes T."/>
            <person name="Postlethwait J."/>
            <person name="Bobe J."/>
            <person name="Guiguen Y."/>
        </authorList>
    </citation>
    <scope>NUCLEOTIDE SEQUENCE [LARGE SCALE GENOMIC DNA]</scope>
    <source>
        <strain evidence="12">M-15738</strain>
        <tissue evidence="12">Blood</tissue>
    </source>
</reference>
<keyword evidence="8 9" id="KW-0807">Transducer</keyword>
<feature type="transmembrane region" description="Helical" evidence="10">
    <location>
        <begin position="86"/>
        <end position="111"/>
    </location>
</feature>
<evidence type="ECO:0000256" key="10">
    <source>
        <dbReference type="SAM" id="Phobius"/>
    </source>
</evidence>
<evidence type="ECO:0000256" key="9">
    <source>
        <dbReference type="RuleBase" id="RU000688"/>
    </source>
</evidence>
<feature type="transmembrane region" description="Helical" evidence="10">
    <location>
        <begin position="123"/>
        <end position="143"/>
    </location>
</feature>
<dbReference type="PANTHER" id="PTHR10489">
    <property type="entry name" value="CELL ADHESION MOLECULE"/>
    <property type="match status" value="1"/>
</dbReference>
<dbReference type="PROSITE" id="PS50262">
    <property type="entry name" value="G_PROTEIN_RECEP_F1_2"/>
    <property type="match status" value="1"/>
</dbReference>
<feature type="transmembrane region" description="Helical" evidence="10">
    <location>
        <begin position="51"/>
        <end position="74"/>
    </location>
</feature>
<dbReference type="GO" id="GO:0019722">
    <property type="term" value="P:calcium-mediated signaling"/>
    <property type="evidence" value="ECO:0007669"/>
    <property type="project" value="TreeGrafter"/>
</dbReference>
<keyword evidence="6 10" id="KW-0472">Membrane</keyword>
<keyword evidence="13" id="KW-1185">Reference proteome</keyword>
<dbReference type="GO" id="GO:0009897">
    <property type="term" value="C:external side of plasma membrane"/>
    <property type="evidence" value="ECO:0007669"/>
    <property type="project" value="TreeGrafter"/>
</dbReference>
<dbReference type="GO" id="GO:0019957">
    <property type="term" value="F:C-C chemokine binding"/>
    <property type="evidence" value="ECO:0007669"/>
    <property type="project" value="TreeGrafter"/>
</dbReference>
<feature type="transmembrane region" description="Helical" evidence="10">
    <location>
        <begin position="214"/>
        <end position="237"/>
    </location>
</feature>
<dbReference type="PRINTS" id="PR00657">
    <property type="entry name" value="CCCHEMOKINER"/>
</dbReference>
<comment type="caution">
    <text evidence="12">The sequence shown here is derived from an EMBL/GenBank/DDBJ whole genome shotgun (WGS) entry which is preliminary data.</text>
</comment>
<comment type="similarity">
    <text evidence="9">Belongs to the G-protein coupled receptor 1 family.</text>
</comment>
<evidence type="ECO:0000313" key="12">
    <source>
        <dbReference type="EMBL" id="KAG5286059.1"/>
    </source>
</evidence>
<dbReference type="GO" id="GO:0060326">
    <property type="term" value="P:cell chemotaxis"/>
    <property type="evidence" value="ECO:0007669"/>
    <property type="project" value="TreeGrafter"/>
</dbReference>
<comment type="subcellular location">
    <subcellularLocation>
        <location evidence="1">Cell membrane</location>
        <topology evidence="1">Multi-pass membrane protein</topology>
    </subcellularLocation>
</comment>
<dbReference type="InterPro" id="IPR000276">
    <property type="entry name" value="GPCR_Rhodpsn"/>
</dbReference>
<evidence type="ECO:0000256" key="3">
    <source>
        <dbReference type="ARBA" id="ARBA00022692"/>
    </source>
</evidence>
<dbReference type="Gene3D" id="1.20.1070.10">
    <property type="entry name" value="Rhodopsin 7-helix transmembrane proteins"/>
    <property type="match status" value="1"/>
</dbReference>
<protein>
    <recommendedName>
        <fullName evidence="11">G-protein coupled receptors family 1 profile domain-containing protein</fullName>
    </recommendedName>
</protein>
<dbReference type="EMBL" id="JADWDJ010000001">
    <property type="protein sequence ID" value="KAG5286059.1"/>
    <property type="molecule type" value="Genomic_DNA"/>
</dbReference>
<dbReference type="InterPro" id="IPR000355">
    <property type="entry name" value="Chemokine_rcpt"/>
</dbReference>
<evidence type="ECO:0000256" key="8">
    <source>
        <dbReference type="ARBA" id="ARBA00023224"/>
    </source>
</evidence>
<feature type="domain" description="G-protein coupled receptors family 1 profile" evidence="11">
    <location>
        <begin position="66"/>
        <end position="309"/>
    </location>
</feature>
<evidence type="ECO:0000256" key="1">
    <source>
        <dbReference type="ARBA" id="ARBA00004651"/>
    </source>
</evidence>
<dbReference type="Proteomes" id="UP000823561">
    <property type="component" value="Chromosome 1"/>
</dbReference>
<evidence type="ECO:0000256" key="6">
    <source>
        <dbReference type="ARBA" id="ARBA00023136"/>
    </source>
</evidence>
<evidence type="ECO:0000256" key="2">
    <source>
        <dbReference type="ARBA" id="ARBA00022475"/>
    </source>
</evidence>
<accession>A0AAV6HI02</accession>
<organism evidence="12 13">
    <name type="scientific">Alosa alosa</name>
    <name type="common">allis shad</name>
    <dbReference type="NCBI Taxonomy" id="278164"/>
    <lineage>
        <taxon>Eukaryota</taxon>
        <taxon>Metazoa</taxon>
        <taxon>Chordata</taxon>
        <taxon>Craniata</taxon>
        <taxon>Vertebrata</taxon>
        <taxon>Euteleostomi</taxon>
        <taxon>Actinopterygii</taxon>
        <taxon>Neopterygii</taxon>
        <taxon>Teleostei</taxon>
        <taxon>Clupei</taxon>
        <taxon>Clupeiformes</taxon>
        <taxon>Clupeoidei</taxon>
        <taxon>Clupeidae</taxon>
        <taxon>Alosa</taxon>
    </lineage>
</organism>
<dbReference type="PROSITE" id="PS00237">
    <property type="entry name" value="G_PROTEIN_RECEP_F1_1"/>
    <property type="match status" value="1"/>
</dbReference>
<evidence type="ECO:0000259" key="11">
    <source>
        <dbReference type="PROSITE" id="PS50262"/>
    </source>
</evidence>
<dbReference type="PRINTS" id="PR00237">
    <property type="entry name" value="GPCRRHODOPSN"/>
</dbReference>